<organism evidence="2 3">
    <name type="scientific">Novosphingobium pituita</name>
    <dbReference type="NCBI Taxonomy" id="3056842"/>
    <lineage>
        <taxon>Bacteria</taxon>
        <taxon>Pseudomonadati</taxon>
        <taxon>Pseudomonadota</taxon>
        <taxon>Alphaproteobacteria</taxon>
        <taxon>Sphingomonadales</taxon>
        <taxon>Sphingomonadaceae</taxon>
        <taxon>Novosphingobium</taxon>
    </lineage>
</organism>
<feature type="transmembrane region" description="Helical" evidence="1">
    <location>
        <begin position="68"/>
        <end position="87"/>
    </location>
</feature>
<reference evidence="2 3" key="1">
    <citation type="submission" date="2023-06" db="EMBL/GenBank/DDBJ databases">
        <title>Draft genome sequence of Novosphingobium sp. strain IK01.</title>
        <authorList>
            <person name="Hatamoto M."/>
            <person name="Ikarashi T."/>
            <person name="Yamaguchi T."/>
        </authorList>
    </citation>
    <scope>NUCLEOTIDE SEQUENCE [LARGE SCALE GENOMIC DNA]</scope>
    <source>
        <strain evidence="2 3">IK01</strain>
    </source>
</reference>
<gene>
    <name evidence="2" type="ORF">NUTIK01_03600</name>
</gene>
<keyword evidence="1" id="KW-0472">Membrane</keyword>
<evidence type="ECO:0000313" key="2">
    <source>
        <dbReference type="EMBL" id="GMM59583.1"/>
    </source>
</evidence>
<dbReference type="RefSeq" id="WP_317973439.1">
    <property type="nucleotide sequence ID" value="NZ_BTFW01000001.1"/>
</dbReference>
<dbReference type="Proteomes" id="UP001187221">
    <property type="component" value="Unassembled WGS sequence"/>
</dbReference>
<feature type="transmembrane region" description="Helical" evidence="1">
    <location>
        <begin position="31"/>
        <end position="48"/>
    </location>
</feature>
<accession>A0ABQ6P2V5</accession>
<sequence>MAQETPTLARLIPPKRTPARFEVFRTFRASILLRSAGLVVLLAALALGRWLCGAPPAGGASSASLSEWIGALGVTVLLWSGLLLLLAGDTLLRPAPRPPRPLW</sequence>
<dbReference type="EMBL" id="BTFW01000001">
    <property type="protein sequence ID" value="GMM59583.1"/>
    <property type="molecule type" value="Genomic_DNA"/>
</dbReference>
<keyword evidence="1" id="KW-0812">Transmembrane</keyword>
<keyword evidence="1" id="KW-1133">Transmembrane helix</keyword>
<name>A0ABQ6P2V5_9SPHN</name>
<protein>
    <submittedName>
        <fullName evidence="2">Uncharacterized protein</fullName>
    </submittedName>
</protein>
<evidence type="ECO:0000256" key="1">
    <source>
        <dbReference type="SAM" id="Phobius"/>
    </source>
</evidence>
<comment type="caution">
    <text evidence="2">The sequence shown here is derived from an EMBL/GenBank/DDBJ whole genome shotgun (WGS) entry which is preliminary data.</text>
</comment>
<keyword evidence="3" id="KW-1185">Reference proteome</keyword>
<proteinExistence type="predicted"/>
<evidence type="ECO:0000313" key="3">
    <source>
        <dbReference type="Proteomes" id="UP001187221"/>
    </source>
</evidence>